<dbReference type="EMBL" id="JAHESF010000007">
    <property type="protein sequence ID" value="MBT1697147.1"/>
    <property type="molecule type" value="Genomic_DNA"/>
</dbReference>
<dbReference type="Pfam" id="PF14452">
    <property type="entry name" value="Multi_ubiq"/>
    <property type="match status" value="1"/>
</dbReference>
<accession>A0AAP2GP80</accession>
<name>A0AAP2GP80_9BACT</name>
<dbReference type="InterPro" id="IPR027802">
    <property type="entry name" value="Multi-ubiquitin_dom"/>
</dbReference>
<comment type="caution">
    <text evidence="2">The sequence shown here is derived from an EMBL/GenBank/DDBJ whole genome shotgun (WGS) entry which is preliminary data.</text>
</comment>
<evidence type="ECO:0000313" key="3">
    <source>
        <dbReference type="Proteomes" id="UP001319200"/>
    </source>
</evidence>
<feature type="domain" description="Multi-ubiquitin" evidence="1">
    <location>
        <begin position="31"/>
        <end position="98"/>
    </location>
</feature>
<protein>
    <submittedName>
        <fullName evidence="2">Multiubiquitin domain-containing protein</fullName>
    </submittedName>
</protein>
<dbReference type="RefSeq" id="WP_254162914.1">
    <property type="nucleotide sequence ID" value="NZ_JAHESF010000007.1"/>
</dbReference>
<gene>
    <name evidence="2" type="ORF">KK083_09695</name>
</gene>
<proteinExistence type="predicted"/>
<sequence length="104" mass="11701">MEKEKQAGKKQVVDIEEFSKSGKPVPKGQQYLIRVDNQRITLTEYLITGEGILMIAGKNPPTRFQLNLKLRGGIVKRIGLNETVDLSEPGIERFMTIPMDQTEG</sequence>
<dbReference type="AlphaFoldDB" id="A0AAP2GP80"/>
<organism evidence="2 3">
    <name type="scientific">Chryseosolibacter histidini</name>
    <dbReference type="NCBI Taxonomy" id="2782349"/>
    <lineage>
        <taxon>Bacteria</taxon>
        <taxon>Pseudomonadati</taxon>
        <taxon>Bacteroidota</taxon>
        <taxon>Cytophagia</taxon>
        <taxon>Cytophagales</taxon>
        <taxon>Chryseotaleaceae</taxon>
        <taxon>Chryseosolibacter</taxon>
    </lineage>
</organism>
<dbReference type="Proteomes" id="UP001319200">
    <property type="component" value="Unassembled WGS sequence"/>
</dbReference>
<reference evidence="2 3" key="1">
    <citation type="submission" date="2021-05" db="EMBL/GenBank/DDBJ databases">
        <title>A Polyphasic approach of four new species of the genus Ohtaekwangia: Ohtaekwangia histidinii sp. nov., Ohtaekwangia cretensis sp. nov., Ohtaekwangia indiensis sp. nov., Ohtaekwangia reichenbachii sp. nov. from diverse environment.</title>
        <authorList>
            <person name="Octaviana S."/>
        </authorList>
    </citation>
    <scope>NUCLEOTIDE SEQUENCE [LARGE SCALE GENOMIC DNA]</scope>
    <source>
        <strain evidence="2 3">PWU4</strain>
    </source>
</reference>
<evidence type="ECO:0000259" key="1">
    <source>
        <dbReference type="Pfam" id="PF14452"/>
    </source>
</evidence>
<evidence type="ECO:0000313" key="2">
    <source>
        <dbReference type="EMBL" id="MBT1697147.1"/>
    </source>
</evidence>
<keyword evidence="3" id="KW-1185">Reference proteome</keyword>